<organism evidence="1 2">
    <name type="scientific">Scleromatobacter humisilvae</name>
    <dbReference type="NCBI Taxonomy" id="2897159"/>
    <lineage>
        <taxon>Bacteria</taxon>
        <taxon>Pseudomonadati</taxon>
        <taxon>Pseudomonadota</taxon>
        <taxon>Betaproteobacteria</taxon>
        <taxon>Burkholderiales</taxon>
        <taxon>Sphaerotilaceae</taxon>
        <taxon>Scleromatobacter</taxon>
    </lineage>
</organism>
<dbReference type="InterPro" id="IPR027599">
    <property type="entry name" value="PqqD-rel_X"/>
</dbReference>
<evidence type="ECO:0000313" key="2">
    <source>
        <dbReference type="Proteomes" id="UP001139353"/>
    </source>
</evidence>
<proteinExistence type="predicted"/>
<gene>
    <name evidence="1" type="ORF">LPC04_11770</name>
</gene>
<dbReference type="RefSeq" id="WP_275682408.1">
    <property type="nucleotide sequence ID" value="NZ_JAJLJH010000002.1"/>
</dbReference>
<comment type="caution">
    <text evidence="1">The sequence shown here is derived from an EMBL/GenBank/DDBJ whole genome shotgun (WGS) entry which is preliminary data.</text>
</comment>
<keyword evidence="2" id="KW-1185">Reference proteome</keyword>
<protein>
    <submittedName>
        <fullName evidence="1">HPr-rel-A system PqqD family peptide chaperone</fullName>
    </submittedName>
</protein>
<evidence type="ECO:0000313" key="1">
    <source>
        <dbReference type="EMBL" id="MCK9686385.1"/>
    </source>
</evidence>
<name>A0A9X1YJ63_9BURK</name>
<accession>A0A9X1YJ63</accession>
<dbReference type="Proteomes" id="UP001139353">
    <property type="component" value="Unassembled WGS sequence"/>
</dbReference>
<dbReference type="AlphaFoldDB" id="A0A9X1YJ63"/>
<sequence>MNTWSSAGRERFLVRSWSGDEGVAYDMLSGDTHLLEPLALELLQRLEPDVPRSARALLDGLGDVIVDDAPESALSAIEQSLESMRRVGLVVASPA</sequence>
<dbReference type="EMBL" id="JAJLJH010000002">
    <property type="protein sequence ID" value="MCK9686385.1"/>
    <property type="molecule type" value="Genomic_DNA"/>
</dbReference>
<reference evidence="1" key="1">
    <citation type="submission" date="2021-11" db="EMBL/GenBank/DDBJ databases">
        <title>BS-T2-15 a new species belonging to the Comamonadaceae family isolated from the soil of a French oak forest.</title>
        <authorList>
            <person name="Mieszkin S."/>
            <person name="Alain K."/>
        </authorList>
    </citation>
    <scope>NUCLEOTIDE SEQUENCE</scope>
    <source>
        <strain evidence="1">BS-T2-15</strain>
    </source>
</reference>
<dbReference type="NCBIfam" id="TIGR04353">
    <property type="entry name" value="PqqD_rel_X"/>
    <property type="match status" value="1"/>
</dbReference>